<proteinExistence type="predicted"/>
<evidence type="ECO:0000313" key="2">
    <source>
        <dbReference type="EMBL" id="KAK9886618.1"/>
    </source>
</evidence>
<reference evidence="2 3" key="1">
    <citation type="submission" date="2023-03" db="EMBL/GenBank/DDBJ databases">
        <title>Genome insight into feeding habits of ladybird beetles.</title>
        <authorList>
            <person name="Li H.-S."/>
            <person name="Huang Y.-H."/>
            <person name="Pang H."/>
        </authorList>
    </citation>
    <scope>NUCLEOTIDE SEQUENCE [LARGE SCALE GENOMIC DNA]</scope>
    <source>
        <strain evidence="2">SYSU_2023b</strain>
        <tissue evidence="2">Whole body</tissue>
    </source>
</reference>
<sequence>MNCPPSVRKKCDTSPKTADPQHPRARCPDDPVRFPEPRSLACALRFATTRGKSLRSGSEGLQSGRSQSAELETRGWRNFHPRRAQHLDRSTRSCRPFGVDDLFAFFRIDVDPESG</sequence>
<gene>
    <name evidence="2" type="ORF">WA026_017540</name>
</gene>
<evidence type="ECO:0000256" key="1">
    <source>
        <dbReference type="SAM" id="MobiDB-lite"/>
    </source>
</evidence>
<dbReference type="EMBL" id="JARQZJ010000101">
    <property type="protein sequence ID" value="KAK9886618.1"/>
    <property type="molecule type" value="Genomic_DNA"/>
</dbReference>
<comment type="caution">
    <text evidence="2">The sequence shown here is derived from an EMBL/GenBank/DDBJ whole genome shotgun (WGS) entry which is preliminary data.</text>
</comment>
<organism evidence="2 3">
    <name type="scientific">Henosepilachna vigintioctopunctata</name>
    <dbReference type="NCBI Taxonomy" id="420089"/>
    <lineage>
        <taxon>Eukaryota</taxon>
        <taxon>Metazoa</taxon>
        <taxon>Ecdysozoa</taxon>
        <taxon>Arthropoda</taxon>
        <taxon>Hexapoda</taxon>
        <taxon>Insecta</taxon>
        <taxon>Pterygota</taxon>
        <taxon>Neoptera</taxon>
        <taxon>Endopterygota</taxon>
        <taxon>Coleoptera</taxon>
        <taxon>Polyphaga</taxon>
        <taxon>Cucujiformia</taxon>
        <taxon>Coccinelloidea</taxon>
        <taxon>Coccinellidae</taxon>
        <taxon>Epilachninae</taxon>
        <taxon>Epilachnini</taxon>
        <taxon>Henosepilachna</taxon>
    </lineage>
</organism>
<feature type="compositionally biased region" description="Basic and acidic residues" evidence="1">
    <location>
        <begin position="9"/>
        <end position="32"/>
    </location>
</feature>
<feature type="region of interest" description="Disordered" evidence="1">
    <location>
        <begin position="50"/>
        <end position="77"/>
    </location>
</feature>
<accession>A0AAW1UZU0</accession>
<feature type="compositionally biased region" description="Polar residues" evidence="1">
    <location>
        <begin position="55"/>
        <end position="70"/>
    </location>
</feature>
<evidence type="ECO:0000313" key="3">
    <source>
        <dbReference type="Proteomes" id="UP001431783"/>
    </source>
</evidence>
<dbReference type="Proteomes" id="UP001431783">
    <property type="component" value="Unassembled WGS sequence"/>
</dbReference>
<keyword evidence="3" id="KW-1185">Reference proteome</keyword>
<feature type="region of interest" description="Disordered" evidence="1">
    <location>
        <begin position="1"/>
        <end position="32"/>
    </location>
</feature>
<protein>
    <submittedName>
        <fullName evidence="2">Uncharacterized protein</fullName>
    </submittedName>
</protein>
<name>A0AAW1UZU0_9CUCU</name>
<dbReference type="AlphaFoldDB" id="A0AAW1UZU0"/>